<dbReference type="PANTHER" id="PTHR45723">
    <property type="entry name" value="SERINE/THREONINE-PROTEIN KINASE RIO1"/>
    <property type="match status" value="1"/>
</dbReference>
<evidence type="ECO:0000256" key="6">
    <source>
        <dbReference type="ARBA" id="ARBA00022490"/>
    </source>
</evidence>
<keyword evidence="6" id="KW-0963">Cytoplasm</keyword>
<reference evidence="25" key="1">
    <citation type="journal article" date="2019" name="Nat. Commun.">
        <title>Expansion of phycobilisome linker gene families in mesophilic red algae.</title>
        <authorList>
            <person name="Lee J."/>
            <person name="Kim D."/>
            <person name="Bhattacharya D."/>
            <person name="Yoon H.S."/>
        </authorList>
    </citation>
    <scope>NUCLEOTIDE SEQUENCE [LARGE SCALE GENOMIC DNA]</scope>
    <source>
        <strain evidence="25">CCMP 1328</strain>
    </source>
</reference>
<comment type="catalytic activity">
    <reaction evidence="16 18">
        <text>L-threonyl-[protein] + ATP = O-phospho-L-threonyl-[protein] + ADP + H(+)</text>
        <dbReference type="Rhea" id="RHEA:46608"/>
        <dbReference type="Rhea" id="RHEA-COMP:11060"/>
        <dbReference type="Rhea" id="RHEA-COMP:11605"/>
        <dbReference type="ChEBI" id="CHEBI:15378"/>
        <dbReference type="ChEBI" id="CHEBI:30013"/>
        <dbReference type="ChEBI" id="CHEBI:30616"/>
        <dbReference type="ChEBI" id="CHEBI:61977"/>
        <dbReference type="ChEBI" id="CHEBI:456216"/>
        <dbReference type="EC" id="2.7.11.1"/>
    </reaction>
</comment>
<evidence type="ECO:0000256" key="18">
    <source>
        <dbReference type="PIRNR" id="PIRNR038147"/>
    </source>
</evidence>
<evidence type="ECO:0000256" key="16">
    <source>
        <dbReference type="ARBA" id="ARBA00047899"/>
    </source>
</evidence>
<dbReference type="FunFam" id="3.30.200.20:FF:000148">
    <property type="entry name" value="Serine/threonine-protein kinase RIO1"/>
    <property type="match status" value="1"/>
</dbReference>
<proteinExistence type="inferred from homology"/>
<feature type="binding site" evidence="20">
    <location>
        <position position="238"/>
    </location>
    <ligand>
        <name>ATP</name>
        <dbReference type="ChEBI" id="CHEBI:30616"/>
    </ligand>
</feature>
<evidence type="ECO:0000256" key="8">
    <source>
        <dbReference type="ARBA" id="ARBA00022527"/>
    </source>
</evidence>
<evidence type="ECO:0000313" key="24">
    <source>
        <dbReference type="EMBL" id="KAA8492534.1"/>
    </source>
</evidence>
<dbReference type="GO" id="GO:0042254">
    <property type="term" value="P:ribosome biogenesis"/>
    <property type="evidence" value="ECO:0007669"/>
    <property type="project" value="UniProtKB-KW"/>
</dbReference>
<dbReference type="CDD" id="cd05147">
    <property type="entry name" value="RIO1_euk"/>
    <property type="match status" value="1"/>
</dbReference>
<feature type="binding site" evidence="21">
    <location>
        <position position="289"/>
    </location>
    <ligand>
        <name>Mg(2+)</name>
        <dbReference type="ChEBI" id="CHEBI:18420"/>
    </ligand>
</feature>
<dbReference type="OMA" id="NAGRNKN"/>
<dbReference type="PROSITE" id="PS01245">
    <property type="entry name" value="RIO1"/>
    <property type="match status" value="1"/>
</dbReference>
<feature type="active site" description="Proton acceptor" evidence="19">
    <location>
        <position position="284"/>
    </location>
</feature>
<feature type="region of interest" description="Disordered" evidence="22">
    <location>
        <begin position="474"/>
        <end position="551"/>
    </location>
</feature>
<comment type="cofactor">
    <cofactor evidence="1 21">
        <name>Mg(2+)</name>
        <dbReference type="ChEBI" id="CHEBI:18420"/>
    </cofactor>
</comment>
<dbReference type="AlphaFoldDB" id="A0A5J4YPC2"/>
<feature type="active site" description="4-aspartylphosphate intermediate" evidence="19">
    <location>
        <position position="301"/>
    </location>
</feature>
<dbReference type="Gene3D" id="3.30.200.20">
    <property type="entry name" value="Phosphorylase Kinase, domain 1"/>
    <property type="match status" value="1"/>
</dbReference>
<name>A0A5J4YPC2_PORPP</name>
<evidence type="ECO:0000313" key="25">
    <source>
        <dbReference type="Proteomes" id="UP000324585"/>
    </source>
</evidence>
<keyword evidence="9 18" id="KW-0808">Transferase</keyword>
<protein>
    <recommendedName>
        <fullName evidence="5 18">Serine/threonine-protein kinase RIO1</fullName>
        <ecNumber evidence="4 18">2.7.11.1</ecNumber>
    </recommendedName>
</protein>
<evidence type="ECO:0000256" key="19">
    <source>
        <dbReference type="PIRSR" id="PIRSR038147-1"/>
    </source>
</evidence>
<comment type="subcellular location">
    <subcellularLocation>
        <location evidence="2">Cytoplasm</location>
    </subcellularLocation>
</comment>
<gene>
    <name evidence="24" type="ORF">FVE85_8041</name>
</gene>
<feature type="compositionally biased region" description="Basic and acidic residues" evidence="22">
    <location>
        <begin position="474"/>
        <end position="483"/>
    </location>
</feature>
<dbReference type="GO" id="GO:0106310">
    <property type="term" value="F:protein serine kinase activity"/>
    <property type="evidence" value="ECO:0007669"/>
    <property type="project" value="RHEA"/>
</dbReference>
<dbReference type="EC" id="2.7.11.1" evidence="4 18"/>
<evidence type="ECO:0000256" key="13">
    <source>
        <dbReference type="ARBA" id="ARBA00022801"/>
    </source>
</evidence>
<dbReference type="GO" id="GO:0005737">
    <property type="term" value="C:cytoplasm"/>
    <property type="evidence" value="ECO:0007669"/>
    <property type="project" value="UniProtKB-SubCell"/>
</dbReference>
<evidence type="ECO:0000256" key="5">
    <source>
        <dbReference type="ARBA" id="ARBA00016038"/>
    </source>
</evidence>
<dbReference type="InterPro" id="IPR000687">
    <property type="entry name" value="RIO_kinase"/>
</dbReference>
<accession>A0A5J4YPC2</accession>
<keyword evidence="14 18" id="KW-0067">ATP-binding</keyword>
<dbReference type="InterPro" id="IPR018934">
    <property type="entry name" value="RIO_dom"/>
</dbReference>
<keyword evidence="25" id="KW-1185">Reference proteome</keyword>
<dbReference type="Pfam" id="PF01163">
    <property type="entry name" value="RIO1"/>
    <property type="match status" value="1"/>
</dbReference>
<evidence type="ECO:0000256" key="14">
    <source>
        <dbReference type="ARBA" id="ARBA00022840"/>
    </source>
</evidence>
<evidence type="ECO:0000256" key="7">
    <source>
        <dbReference type="ARBA" id="ARBA00022517"/>
    </source>
</evidence>
<feature type="compositionally biased region" description="Basic residues" evidence="22">
    <location>
        <begin position="531"/>
        <end position="551"/>
    </location>
</feature>
<evidence type="ECO:0000256" key="9">
    <source>
        <dbReference type="ARBA" id="ARBA00022679"/>
    </source>
</evidence>
<keyword evidence="7" id="KW-0690">Ribosome biogenesis</keyword>
<evidence type="ECO:0000256" key="11">
    <source>
        <dbReference type="ARBA" id="ARBA00022741"/>
    </source>
</evidence>
<evidence type="ECO:0000256" key="20">
    <source>
        <dbReference type="PIRSR" id="PIRSR038147-2"/>
    </source>
</evidence>
<keyword evidence="10" id="KW-0479">Metal-binding</keyword>
<dbReference type="SUPFAM" id="SSF56112">
    <property type="entry name" value="Protein kinase-like (PK-like)"/>
    <property type="match status" value="1"/>
</dbReference>
<feature type="binding site" evidence="20">
    <location>
        <position position="168"/>
    </location>
    <ligand>
        <name>ATP</name>
        <dbReference type="ChEBI" id="CHEBI:30616"/>
    </ligand>
</feature>
<evidence type="ECO:0000256" key="17">
    <source>
        <dbReference type="ARBA" id="ARBA00048679"/>
    </source>
</evidence>
<evidence type="ECO:0000256" key="15">
    <source>
        <dbReference type="ARBA" id="ARBA00022842"/>
    </source>
</evidence>
<keyword evidence="11 18" id="KW-0547">Nucleotide-binding</keyword>
<evidence type="ECO:0000256" key="1">
    <source>
        <dbReference type="ARBA" id="ARBA00001946"/>
    </source>
</evidence>
<evidence type="ECO:0000256" key="22">
    <source>
        <dbReference type="SAM" id="MobiDB-lite"/>
    </source>
</evidence>
<evidence type="ECO:0000256" key="2">
    <source>
        <dbReference type="ARBA" id="ARBA00004496"/>
    </source>
</evidence>
<comment type="similarity">
    <text evidence="3 18">Belongs to the protein kinase superfamily. RIO-type Ser/Thr kinase family.</text>
</comment>
<organism evidence="24 25">
    <name type="scientific">Porphyridium purpureum</name>
    <name type="common">Red alga</name>
    <name type="synonym">Porphyridium cruentum</name>
    <dbReference type="NCBI Taxonomy" id="35688"/>
    <lineage>
        <taxon>Eukaryota</taxon>
        <taxon>Rhodophyta</taxon>
        <taxon>Bangiophyceae</taxon>
        <taxon>Porphyridiales</taxon>
        <taxon>Porphyridiaceae</taxon>
        <taxon>Porphyridium</taxon>
    </lineage>
</organism>
<evidence type="ECO:0000259" key="23">
    <source>
        <dbReference type="SMART" id="SM00090"/>
    </source>
</evidence>
<dbReference type="InterPro" id="IPR011009">
    <property type="entry name" value="Kinase-like_dom_sf"/>
</dbReference>
<dbReference type="GO" id="GO:0046872">
    <property type="term" value="F:metal ion binding"/>
    <property type="evidence" value="ECO:0007669"/>
    <property type="project" value="UniProtKB-KW"/>
</dbReference>
<dbReference type="Gene3D" id="1.10.510.10">
    <property type="entry name" value="Transferase(Phosphotransferase) domain 1"/>
    <property type="match status" value="1"/>
</dbReference>
<dbReference type="GO" id="GO:0005524">
    <property type="term" value="F:ATP binding"/>
    <property type="evidence" value="ECO:0007669"/>
    <property type="project" value="UniProtKB-KW"/>
</dbReference>
<keyword evidence="13" id="KW-0378">Hydrolase</keyword>
<dbReference type="InterPro" id="IPR018935">
    <property type="entry name" value="RIO_kinase_CS"/>
</dbReference>
<dbReference type="EMBL" id="VRMN01000009">
    <property type="protein sequence ID" value="KAA8492534.1"/>
    <property type="molecule type" value="Genomic_DNA"/>
</dbReference>
<sequence>MASGTACDMNGGPVKDGSGAVAAAEALTQRSSEKEFEDSLGDDDNDDDDNEYEDEDFGDEYGSEGRGGGAGSNAGVAVQKGKEQRVYAENVLVEFERGQRKRALAGGGKERADRATVEQAIDPRTRLILFRLLSNGVISGLHGCVSTGKEANVYVADHCGRAEAVAVKVYKTAVLTFKDRDRYVAGEFRFRRGYNKHNSRKMVAVWAEKEFRNLSRLQLAGVPSPVPLLLRSTVLLMTFFGRDGWPAPKLKDVSLSQRRAVDAYRQTLFAMRNMYQRAKLVHGDLSEYNMLYWNDTVVIIDVSQSVEHDHPHALDFLRRDCLNVTNFFRGIVSPDCAVDEEGQDRESTRLLGVRELFDFVSDVTLSDTMDQREALDKRMTLLPTEARSSREQEAQAEIETAVFMHAFIPRTLHEVEDHERDIDMIAEGRGSDLLYTKLTGLVLEDTTEGHHQTSQSAELPVADADEANGEVLEVRSAADREPCSGDEYESHGLSGESAQHSSESESRHSHQDGGQGTRKDHKKLVKEWNRERRKSKTPKHVKKRKEKTNKK</sequence>
<feature type="compositionally biased region" description="Basic and acidic residues" evidence="22">
    <location>
        <begin position="502"/>
        <end position="511"/>
    </location>
</feature>
<dbReference type="PIRSF" id="PIRSF038147">
    <property type="entry name" value="Ser/Thr_PK_RIO1"/>
    <property type="match status" value="1"/>
</dbReference>
<keyword evidence="15" id="KW-0460">Magnesium</keyword>
<evidence type="ECO:0000256" key="12">
    <source>
        <dbReference type="ARBA" id="ARBA00022777"/>
    </source>
</evidence>
<keyword evidence="8 18" id="KW-0723">Serine/threonine-protein kinase</keyword>
<dbReference type="Proteomes" id="UP000324585">
    <property type="component" value="Unassembled WGS sequence"/>
</dbReference>
<feature type="region of interest" description="Disordered" evidence="22">
    <location>
        <begin position="1"/>
        <end position="79"/>
    </location>
</feature>
<keyword evidence="12 18" id="KW-0418">Kinase</keyword>
<dbReference type="InterPro" id="IPR051272">
    <property type="entry name" value="RIO-type_Ser/Thr_kinase"/>
</dbReference>
<dbReference type="OrthoDB" id="205248at2759"/>
<comment type="catalytic activity">
    <reaction evidence="17 18">
        <text>L-seryl-[protein] + ATP = O-phospho-L-seryl-[protein] + ADP + H(+)</text>
        <dbReference type="Rhea" id="RHEA:17989"/>
        <dbReference type="Rhea" id="RHEA-COMP:9863"/>
        <dbReference type="Rhea" id="RHEA-COMP:11604"/>
        <dbReference type="ChEBI" id="CHEBI:15378"/>
        <dbReference type="ChEBI" id="CHEBI:29999"/>
        <dbReference type="ChEBI" id="CHEBI:30616"/>
        <dbReference type="ChEBI" id="CHEBI:83421"/>
        <dbReference type="ChEBI" id="CHEBI:456216"/>
        <dbReference type="EC" id="2.7.11.1"/>
    </reaction>
</comment>
<evidence type="ECO:0000256" key="4">
    <source>
        <dbReference type="ARBA" id="ARBA00012513"/>
    </source>
</evidence>
<comment type="caution">
    <text evidence="24">The sequence shown here is derived from an EMBL/GenBank/DDBJ whole genome shotgun (WGS) entry which is preliminary data.</text>
</comment>
<dbReference type="GO" id="GO:0016787">
    <property type="term" value="F:hydrolase activity"/>
    <property type="evidence" value="ECO:0007669"/>
    <property type="project" value="UniProtKB-KW"/>
</dbReference>
<dbReference type="SMART" id="SM00090">
    <property type="entry name" value="RIO"/>
    <property type="match status" value="1"/>
</dbReference>
<evidence type="ECO:0000256" key="10">
    <source>
        <dbReference type="ARBA" id="ARBA00022723"/>
    </source>
</evidence>
<evidence type="ECO:0000256" key="21">
    <source>
        <dbReference type="PIRSR" id="PIRSR038147-3"/>
    </source>
</evidence>
<feature type="domain" description="RIO kinase" evidence="23">
    <location>
        <begin position="110"/>
        <end position="362"/>
    </location>
</feature>
<feature type="compositionally biased region" description="Acidic residues" evidence="22">
    <location>
        <begin position="35"/>
        <end position="62"/>
    </location>
</feature>
<evidence type="ECO:0000256" key="3">
    <source>
        <dbReference type="ARBA" id="ARBA00009196"/>
    </source>
</evidence>
<feature type="binding site" evidence="21">
    <location>
        <position position="301"/>
    </location>
    <ligand>
        <name>Mg(2+)</name>
        <dbReference type="ChEBI" id="CHEBI:18420"/>
    </ligand>
</feature>
<dbReference type="InterPro" id="IPR017407">
    <property type="entry name" value="Ser/Thr_kinase_Rio1"/>
</dbReference>
<dbReference type="GO" id="GO:0004674">
    <property type="term" value="F:protein serine/threonine kinase activity"/>
    <property type="evidence" value="ECO:0007669"/>
    <property type="project" value="UniProtKB-KW"/>
</dbReference>